<dbReference type="KEGG" id="chya:V22_01230"/>
<dbReference type="Gene3D" id="1.50.10.20">
    <property type="match status" value="2"/>
</dbReference>
<dbReference type="SUPFAM" id="SSF48239">
    <property type="entry name" value="Terpenoid cyclases/Protein prenyltransferases"/>
    <property type="match status" value="1"/>
</dbReference>
<dbReference type="GO" id="GO:0016740">
    <property type="term" value="F:transferase activity"/>
    <property type="evidence" value="ECO:0007669"/>
    <property type="project" value="UniProtKB-KW"/>
</dbReference>
<dbReference type="EMBL" id="CP036316">
    <property type="protein sequence ID" value="QDT62925.1"/>
    <property type="molecule type" value="Genomic_DNA"/>
</dbReference>
<dbReference type="CDD" id="cd00688">
    <property type="entry name" value="ISOPREN_C2_like"/>
    <property type="match status" value="1"/>
</dbReference>
<keyword evidence="2" id="KW-0472">Membrane</keyword>
<dbReference type="Proteomes" id="UP000319976">
    <property type="component" value="Chromosome"/>
</dbReference>
<organism evidence="3 4">
    <name type="scientific">Calycomorphotria hydatis</name>
    <dbReference type="NCBI Taxonomy" id="2528027"/>
    <lineage>
        <taxon>Bacteria</taxon>
        <taxon>Pseudomonadati</taxon>
        <taxon>Planctomycetota</taxon>
        <taxon>Planctomycetia</taxon>
        <taxon>Planctomycetales</taxon>
        <taxon>Planctomycetaceae</taxon>
        <taxon>Calycomorphotria</taxon>
    </lineage>
</organism>
<keyword evidence="2" id="KW-1133">Transmembrane helix</keyword>
<dbReference type="AlphaFoldDB" id="A0A517T3H1"/>
<evidence type="ECO:0000256" key="2">
    <source>
        <dbReference type="SAM" id="Phobius"/>
    </source>
</evidence>
<proteinExistence type="predicted"/>
<evidence type="ECO:0000256" key="1">
    <source>
        <dbReference type="SAM" id="MobiDB-lite"/>
    </source>
</evidence>
<sequence>MHAEGEPTETSPGEVTDSVPAAPDWYREREAARAEELPELDLHQETAFQKWVRWVMVVGISALLHGSIALIMAAITLTLLVEEKIFTVVQPRGDTLEEPELTTVVEVETPFEETESDEGKESQLDTPALAEIERAISPSEFALPTLDLPTVTGFAMPPSSELGDPDPRAHVTAGRKGMRKAELLKRYGGNTQSEAAVERGLRWLKRIQRPDGGWSFREINGAPEAGSHGNRIAATSMALLSFLGAGHTHVNAGPYKPTVFRGMQYLSRELRGPNTSAIREDARGDEQATMYAHCLAVLALAEGYAMTSQAEMEPYVAATTRYLVQAQDPAGGGWRYRPGQAGDTSVSGWAIMALVSARPAVPDIPRKTFLDADRFLDSVSVSRGQQYAYTPNGGGKDSMTAVGLLSRMYLGWSRDSAGLNSGVGYLSQRGPSTRNMYYNYYATQVMHHWGGEEWTKWNNVMRDQLVDRQVRDGPHQGSWPLADPWGSTGGRLYMTTLCLLTLEVYYRHLPIYGEGVTGVEAQ</sequence>
<gene>
    <name evidence="3" type="ORF">V22_01230</name>
</gene>
<keyword evidence="4" id="KW-1185">Reference proteome</keyword>
<evidence type="ECO:0000313" key="4">
    <source>
        <dbReference type="Proteomes" id="UP000319976"/>
    </source>
</evidence>
<dbReference type="InterPro" id="IPR008930">
    <property type="entry name" value="Terpenoid_cyclase/PrenylTrfase"/>
</dbReference>
<name>A0A517T3H1_9PLAN</name>
<evidence type="ECO:0000313" key="3">
    <source>
        <dbReference type="EMBL" id="QDT62925.1"/>
    </source>
</evidence>
<feature type="transmembrane region" description="Helical" evidence="2">
    <location>
        <begin position="54"/>
        <end position="81"/>
    </location>
</feature>
<feature type="region of interest" description="Disordered" evidence="1">
    <location>
        <begin position="1"/>
        <end position="22"/>
    </location>
</feature>
<protein>
    <submittedName>
        <fullName evidence="3">Prenyltransferase and squalene oxidase repeat protein</fullName>
    </submittedName>
</protein>
<feature type="region of interest" description="Disordered" evidence="1">
    <location>
        <begin position="156"/>
        <end position="176"/>
    </location>
</feature>
<keyword evidence="3" id="KW-0808">Transferase</keyword>
<keyword evidence="2" id="KW-0812">Transmembrane</keyword>
<reference evidence="3 4" key="1">
    <citation type="submission" date="2019-02" db="EMBL/GenBank/DDBJ databases">
        <title>Deep-cultivation of Planctomycetes and their phenomic and genomic characterization uncovers novel biology.</title>
        <authorList>
            <person name="Wiegand S."/>
            <person name="Jogler M."/>
            <person name="Boedeker C."/>
            <person name="Pinto D."/>
            <person name="Vollmers J."/>
            <person name="Rivas-Marin E."/>
            <person name="Kohn T."/>
            <person name="Peeters S.H."/>
            <person name="Heuer A."/>
            <person name="Rast P."/>
            <person name="Oberbeckmann S."/>
            <person name="Bunk B."/>
            <person name="Jeske O."/>
            <person name="Meyerdierks A."/>
            <person name="Storesund J.E."/>
            <person name="Kallscheuer N."/>
            <person name="Luecker S."/>
            <person name="Lage O.M."/>
            <person name="Pohl T."/>
            <person name="Merkel B.J."/>
            <person name="Hornburger P."/>
            <person name="Mueller R.-W."/>
            <person name="Bruemmer F."/>
            <person name="Labrenz M."/>
            <person name="Spormann A.M."/>
            <person name="Op den Camp H."/>
            <person name="Overmann J."/>
            <person name="Amann R."/>
            <person name="Jetten M.S.M."/>
            <person name="Mascher T."/>
            <person name="Medema M.H."/>
            <person name="Devos D.P."/>
            <person name="Kaster A.-K."/>
            <person name="Ovreas L."/>
            <person name="Rohde M."/>
            <person name="Galperin M.Y."/>
            <person name="Jogler C."/>
        </authorList>
    </citation>
    <scope>NUCLEOTIDE SEQUENCE [LARGE SCALE GENOMIC DNA]</scope>
    <source>
        <strain evidence="3 4">V22</strain>
    </source>
</reference>
<accession>A0A517T3H1</accession>